<sequence>MTLLFPSHDPALSLPAATTGTLFNGAAVAILKQHDGDYGLQKVYGSLGSIVLTPISGLLIDVFSDASGRQDFRPAFFLYFALKLAGSICILFLKLDFKMPSNRVMKDFRSIVKKPEIITFLMDMGAKKSLMGITVSVGTAAGIPILLVSGQMIQKLGHVNTIILGFAFYVIRMLGYSLITNPWWSLPFEMLECFTVSLMSTAAVTYTADLSTPATIASLQGMYGGIHYGVGRGLGSLLGGFLIGPLGIRTTFRLMAIVCLVTCIAYFVINRSFFRKHQLERKKQRAEEKQEEKKEEEAQKNAVNMTENDPEVAIKSISTENGVTDGKTKENGVTDGKPKENGDKSLREESNPAFENDEEK</sequence>
<feature type="transmembrane region" description="Helical" evidence="7">
    <location>
        <begin position="43"/>
        <end position="64"/>
    </location>
</feature>
<keyword evidence="3 7" id="KW-0812">Transmembrane</keyword>
<comment type="caution">
    <text evidence="9">The sequence shown here is derived from an EMBL/GenBank/DDBJ whole genome shotgun (WGS) entry which is preliminary data.</text>
</comment>
<feature type="transmembrane region" description="Helical" evidence="7">
    <location>
        <begin position="229"/>
        <end position="248"/>
    </location>
</feature>
<evidence type="ECO:0000259" key="8">
    <source>
        <dbReference type="Pfam" id="PF12832"/>
    </source>
</evidence>
<evidence type="ECO:0000256" key="6">
    <source>
        <dbReference type="SAM" id="MobiDB-lite"/>
    </source>
</evidence>
<gene>
    <name evidence="9" type="ORF">C7M84_015430</name>
</gene>
<evidence type="ECO:0000313" key="9">
    <source>
        <dbReference type="EMBL" id="ROT66551.1"/>
    </source>
</evidence>
<dbReference type="EMBL" id="QCYY01002918">
    <property type="protein sequence ID" value="ROT66551.1"/>
    <property type="molecule type" value="Genomic_DNA"/>
</dbReference>
<evidence type="ECO:0000256" key="5">
    <source>
        <dbReference type="ARBA" id="ARBA00023136"/>
    </source>
</evidence>
<dbReference type="Pfam" id="PF12832">
    <property type="entry name" value="MFS_1_like"/>
    <property type="match status" value="1"/>
</dbReference>
<evidence type="ECO:0000256" key="7">
    <source>
        <dbReference type="SAM" id="Phobius"/>
    </source>
</evidence>
<organism evidence="9 10">
    <name type="scientific">Penaeus vannamei</name>
    <name type="common">Whiteleg shrimp</name>
    <name type="synonym">Litopenaeus vannamei</name>
    <dbReference type="NCBI Taxonomy" id="6689"/>
    <lineage>
        <taxon>Eukaryota</taxon>
        <taxon>Metazoa</taxon>
        <taxon>Ecdysozoa</taxon>
        <taxon>Arthropoda</taxon>
        <taxon>Crustacea</taxon>
        <taxon>Multicrustacea</taxon>
        <taxon>Malacostraca</taxon>
        <taxon>Eumalacostraca</taxon>
        <taxon>Eucarida</taxon>
        <taxon>Decapoda</taxon>
        <taxon>Dendrobranchiata</taxon>
        <taxon>Penaeoidea</taxon>
        <taxon>Penaeidae</taxon>
        <taxon>Penaeus</taxon>
    </lineage>
</organism>
<reference evidence="9 10" key="1">
    <citation type="submission" date="2018-04" db="EMBL/GenBank/DDBJ databases">
        <authorList>
            <person name="Zhang X."/>
            <person name="Yuan J."/>
            <person name="Li F."/>
            <person name="Xiang J."/>
        </authorList>
    </citation>
    <scope>NUCLEOTIDE SEQUENCE [LARGE SCALE GENOMIC DNA]</scope>
    <source>
        <tissue evidence="9">Muscle</tissue>
    </source>
</reference>
<evidence type="ECO:0000256" key="1">
    <source>
        <dbReference type="ARBA" id="ARBA00004141"/>
    </source>
</evidence>
<feature type="region of interest" description="Disordered" evidence="6">
    <location>
        <begin position="285"/>
        <end position="360"/>
    </location>
</feature>
<dbReference type="PANTHER" id="PTHR16172:SF35">
    <property type="entry name" value="MAJOR FACILITATOR SUPERFAMILY (MFS) PROFILE DOMAIN-CONTAINING PROTEIN"/>
    <property type="match status" value="1"/>
</dbReference>
<proteinExistence type="inferred from homology"/>
<accession>A0A3R7M3Y3</accession>
<evidence type="ECO:0000256" key="2">
    <source>
        <dbReference type="ARBA" id="ARBA00005241"/>
    </source>
</evidence>
<dbReference type="InterPro" id="IPR024989">
    <property type="entry name" value="MFS_assoc_dom"/>
</dbReference>
<keyword evidence="10" id="KW-1185">Reference proteome</keyword>
<feature type="compositionally biased region" description="Basic and acidic residues" evidence="6">
    <location>
        <begin position="326"/>
        <end position="350"/>
    </location>
</feature>
<dbReference type="InterPro" id="IPR036259">
    <property type="entry name" value="MFS_trans_sf"/>
</dbReference>
<evidence type="ECO:0000256" key="4">
    <source>
        <dbReference type="ARBA" id="ARBA00022989"/>
    </source>
</evidence>
<comment type="similarity">
    <text evidence="2">Belongs to the major facilitator superfamily. MFSD6 family.</text>
</comment>
<comment type="subcellular location">
    <subcellularLocation>
        <location evidence="1">Membrane</location>
        <topology evidence="1">Multi-pass membrane protein</topology>
    </subcellularLocation>
</comment>
<dbReference type="GO" id="GO:0016020">
    <property type="term" value="C:membrane"/>
    <property type="evidence" value="ECO:0007669"/>
    <property type="project" value="UniProtKB-SubCell"/>
</dbReference>
<reference evidence="9 10" key="2">
    <citation type="submission" date="2019-01" db="EMBL/GenBank/DDBJ databases">
        <title>The decoding of complex shrimp genome reveals the adaptation for benthos swimmer, frequently molting mechanism and breeding impact on genome.</title>
        <authorList>
            <person name="Sun Y."/>
            <person name="Gao Y."/>
            <person name="Yu Y."/>
        </authorList>
    </citation>
    <scope>NUCLEOTIDE SEQUENCE [LARGE SCALE GENOMIC DNA]</scope>
    <source>
        <tissue evidence="9">Muscle</tissue>
    </source>
</reference>
<name>A0A3R7M3Y3_PENVA</name>
<dbReference type="InterPro" id="IPR051717">
    <property type="entry name" value="MFS_MFSD6"/>
</dbReference>
<evidence type="ECO:0000256" key="3">
    <source>
        <dbReference type="ARBA" id="ARBA00022692"/>
    </source>
</evidence>
<feature type="transmembrane region" description="Helical" evidence="7">
    <location>
        <begin position="159"/>
        <end position="179"/>
    </location>
</feature>
<protein>
    <recommendedName>
        <fullName evidence="8">Major facilitator superfamily associated domain-containing protein</fullName>
    </recommendedName>
</protein>
<feature type="transmembrane region" description="Helical" evidence="7">
    <location>
        <begin position="254"/>
        <end position="274"/>
    </location>
</feature>
<evidence type="ECO:0000313" key="10">
    <source>
        <dbReference type="Proteomes" id="UP000283509"/>
    </source>
</evidence>
<dbReference type="SUPFAM" id="SSF103473">
    <property type="entry name" value="MFS general substrate transporter"/>
    <property type="match status" value="1"/>
</dbReference>
<dbReference type="PANTHER" id="PTHR16172">
    <property type="entry name" value="MAJOR FACILITATOR SUPERFAMILY DOMAIN-CONTAINING PROTEIN 6-LIKE"/>
    <property type="match status" value="1"/>
</dbReference>
<feature type="compositionally biased region" description="Basic and acidic residues" evidence="6">
    <location>
        <begin position="285"/>
        <end position="299"/>
    </location>
</feature>
<dbReference type="Gene3D" id="1.20.1250.20">
    <property type="entry name" value="MFS general substrate transporter like domains"/>
    <property type="match status" value="1"/>
</dbReference>
<keyword evidence="5 7" id="KW-0472">Membrane</keyword>
<dbReference type="OrthoDB" id="10061976at2759"/>
<keyword evidence="4 7" id="KW-1133">Transmembrane helix</keyword>
<feature type="transmembrane region" description="Helical" evidence="7">
    <location>
        <begin position="130"/>
        <end position="153"/>
    </location>
</feature>
<feature type="transmembrane region" description="Helical" evidence="7">
    <location>
        <begin position="12"/>
        <end position="31"/>
    </location>
</feature>
<dbReference type="AlphaFoldDB" id="A0A3R7M3Y3"/>
<feature type="transmembrane region" description="Helical" evidence="7">
    <location>
        <begin position="76"/>
        <end position="95"/>
    </location>
</feature>
<dbReference type="Proteomes" id="UP000283509">
    <property type="component" value="Unassembled WGS sequence"/>
</dbReference>
<feature type="domain" description="Major facilitator superfamily associated" evidence="8">
    <location>
        <begin position="119"/>
        <end position="253"/>
    </location>
</feature>